<dbReference type="NCBIfam" id="TIGR00305">
    <property type="entry name" value="putative toxin-antitoxin system toxin component, PIN family"/>
    <property type="match status" value="1"/>
</dbReference>
<dbReference type="SUPFAM" id="SSF88723">
    <property type="entry name" value="PIN domain-like"/>
    <property type="match status" value="1"/>
</dbReference>
<dbReference type="OrthoDB" id="252709at2157"/>
<dbReference type="Gene3D" id="3.40.50.1010">
    <property type="entry name" value="5'-nuclease"/>
    <property type="match status" value="1"/>
</dbReference>
<reference evidence="3" key="1">
    <citation type="submission" date="2019-05" db="EMBL/GenBank/DDBJ databases">
        <title>Candidatus Nanohalobium constans, a novel model system to study the DPANN nano-sized archaea: genomic and physiological characterization of a nanoarchaeon co-cultured with its chitinotrophic host.</title>
        <authorList>
            <person name="La Cono V."/>
            <person name="Arcadi E."/>
            <person name="Crisafi F."/>
            <person name="Denaro R."/>
            <person name="La Spada G."/>
            <person name="Messina E."/>
            <person name="Smedile F."/>
            <person name="Toshchakov S.V."/>
            <person name="Shevchenko M.A."/>
            <person name="Golyshin P.N."/>
            <person name="Golyshina O.V."/>
            <person name="Ferrer M."/>
            <person name="Rohde M."/>
            <person name="Mushegian A."/>
            <person name="Sorokin D.Y."/>
            <person name="Giuliano L."/>
            <person name="Yakimov M.M."/>
        </authorList>
    </citation>
    <scope>NUCLEOTIDE SEQUENCE [LARGE SCALE GENOMIC DNA]</scope>
    <source>
        <strain evidence="3">LC1Nh</strain>
    </source>
</reference>
<dbReference type="InterPro" id="IPR029060">
    <property type="entry name" value="PIN-like_dom_sf"/>
</dbReference>
<name>A0A5Q0UHB1_9ARCH</name>
<evidence type="ECO:0000313" key="3">
    <source>
        <dbReference type="Proteomes" id="UP000377803"/>
    </source>
</evidence>
<protein>
    <submittedName>
        <fullName evidence="2">Putative toxin-antitoxin system toxin component,PIN family</fullName>
    </submittedName>
</protein>
<gene>
    <name evidence="2" type="ORF">LC1Nh_1196</name>
</gene>
<accession>A0A5Q0UHB1</accession>
<evidence type="ECO:0000313" key="2">
    <source>
        <dbReference type="EMBL" id="QGA81062.1"/>
    </source>
</evidence>
<organism evidence="2 3">
    <name type="scientific">Candidatus Nanohalobium constans</name>
    <dbReference type="NCBI Taxonomy" id="2565781"/>
    <lineage>
        <taxon>Archaea</taxon>
        <taxon>Candidatus Nanohalarchaeota</taxon>
        <taxon>Candidatus Nanohalobia</taxon>
        <taxon>Candidatus Nanohalobiales</taxon>
        <taxon>Candidatus Nanohalobiaceae</taxon>
        <taxon>Candidatus Nanohalobium</taxon>
    </lineage>
</organism>
<dbReference type="PANTHER" id="PTHR34610">
    <property type="entry name" value="SSL7007 PROTEIN"/>
    <property type="match status" value="1"/>
</dbReference>
<evidence type="ECO:0000259" key="1">
    <source>
        <dbReference type="SMART" id="SM00670"/>
    </source>
</evidence>
<dbReference type="Pfam" id="PF13470">
    <property type="entry name" value="PIN_3"/>
    <property type="match status" value="1"/>
</dbReference>
<dbReference type="RefSeq" id="WP_153550809.1">
    <property type="nucleotide sequence ID" value="NZ_CP040089.1"/>
</dbReference>
<dbReference type="KEGG" id="ncon:LC1Nh_1196"/>
<dbReference type="SMART" id="SM00670">
    <property type="entry name" value="PINc"/>
    <property type="match status" value="1"/>
</dbReference>
<dbReference type="EMBL" id="CP040089">
    <property type="protein sequence ID" value="QGA81062.1"/>
    <property type="molecule type" value="Genomic_DNA"/>
</dbReference>
<dbReference type="AlphaFoldDB" id="A0A5Q0UHB1"/>
<proteinExistence type="predicted"/>
<sequence>MGEKVVLDTNVLISAIGWDAKPEECLELALGEEIDAFATQSMIDEVSEVLEYDKFDFSEKEQQKFLEILVSEFLFISSEESIDKSQDPEDNKFLECAVSANADYIISGDSDLLELKEYENITIVKPQKFLELRGQE</sequence>
<keyword evidence="3" id="KW-1185">Reference proteome</keyword>
<dbReference type="PANTHER" id="PTHR34610:SF3">
    <property type="entry name" value="SSL7007 PROTEIN"/>
    <property type="match status" value="1"/>
</dbReference>
<dbReference type="InterPro" id="IPR002850">
    <property type="entry name" value="PIN_toxin-like"/>
</dbReference>
<dbReference type="Proteomes" id="UP000377803">
    <property type="component" value="Chromosome"/>
</dbReference>
<dbReference type="GeneID" id="42365594"/>
<dbReference type="InterPro" id="IPR002716">
    <property type="entry name" value="PIN_dom"/>
</dbReference>
<feature type="domain" description="PIN" evidence="1">
    <location>
        <begin position="3"/>
        <end position="114"/>
    </location>
</feature>